<evidence type="ECO:0000313" key="3">
    <source>
        <dbReference type="EMBL" id="TFK52518.1"/>
    </source>
</evidence>
<sequence length="257" mass="26037">MLSVKTIVLALAVSAFALPVRREVPQEHSHESILTAVRTSLNLNNPDKIQDPVFSLLGNAAAAAGQGNIADTDCLQQAVADQAFTNAKAAGDVDGMVNALIFRALERNSGSVGAKSALCTSITAVNPEIAALQQHQDPASDGAAAANKAVTLELAKQIASVGGDPQLALKSGTFAPGTVGDPTAKGNSCDDQNDAEGCIFTQNLLVEDATADEINAAVSGVSSGSSDTATATATGSSGSDSTCMACKSFLRLKFFPG</sequence>
<dbReference type="STRING" id="5364.A0A5C3N972"/>
<evidence type="ECO:0000256" key="2">
    <source>
        <dbReference type="SAM" id="SignalP"/>
    </source>
</evidence>
<dbReference type="EMBL" id="ML213509">
    <property type="protein sequence ID" value="TFK52518.1"/>
    <property type="molecule type" value="Genomic_DNA"/>
</dbReference>
<name>A0A5C3N972_9AGAM</name>
<evidence type="ECO:0000256" key="1">
    <source>
        <dbReference type="SAM" id="MobiDB-lite"/>
    </source>
</evidence>
<evidence type="ECO:0008006" key="5">
    <source>
        <dbReference type="Google" id="ProtNLM"/>
    </source>
</evidence>
<keyword evidence="4" id="KW-1185">Reference proteome</keyword>
<dbReference type="OrthoDB" id="2153847at2759"/>
<proteinExistence type="predicted"/>
<keyword evidence="2" id="KW-0732">Signal</keyword>
<organism evidence="3 4">
    <name type="scientific">Heliocybe sulcata</name>
    <dbReference type="NCBI Taxonomy" id="5364"/>
    <lineage>
        <taxon>Eukaryota</taxon>
        <taxon>Fungi</taxon>
        <taxon>Dikarya</taxon>
        <taxon>Basidiomycota</taxon>
        <taxon>Agaricomycotina</taxon>
        <taxon>Agaricomycetes</taxon>
        <taxon>Gloeophyllales</taxon>
        <taxon>Gloeophyllaceae</taxon>
        <taxon>Heliocybe</taxon>
    </lineage>
</organism>
<dbReference type="Proteomes" id="UP000305948">
    <property type="component" value="Unassembled WGS sequence"/>
</dbReference>
<evidence type="ECO:0000313" key="4">
    <source>
        <dbReference type="Proteomes" id="UP000305948"/>
    </source>
</evidence>
<reference evidence="3 4" key="1">
    <citation type="journal article" date="2019" name="Nat. Ecol. Evol.">
        <title>Megaphylogeny resolves global patterns of mushroom evolution.</title>
        <authorList>
            <person name="Varga T."/>
            <person name="Krizsan K."/>
            <person name="Foldi C."/>
            <person name="Dima B."/>
            <person name="Sanchez-Garcia M."/>
            <person name="Sanchez-Ramirez S."/>
            <person name="Szollosi G.J."/>
            <person name="Szarkandi J.G."/>
            <person name="Papp V."/>
            <person name="Albert L."/>
            <person name="Andreopoulos W."/>
            <person name="Angelini C."/>
            <person name="Antonin V."/>
            <person name="Barry K.W."/>
            <person name="Bougher N.L."/>
            <person name="Buchanan P."/>
            <person name="Buyck B."/>
            <person name="Bense V."/>
            <person name="Catcheside P."/>
            <person name="Chovatia M."/>
            <person name="Cooper J."/>
            <person name="Damon W."/>
            <person name="Desjardin D."/>
            <person name="Finy P."/>
            <person name="Geml J."/>
            <person name="Haridas S."/>
            <person name="Hughes K."/>
            <person name="Justo A."/>
            <person name="Karasinski D."/>
            <person name="Kautmanova I."/>
            <person name="Kiss B."/>
            <person name="Kocsube S."/>
            <person name="Kotiranta H."/>
            <person name="LaButti K.M."/>
            <person name="Lechner B.E."/>
            <person name="Liimatainen K."/>
            <person name="Lipzen A."/>
            <person name="Lukacs Z."/>
            <person name="Mihaltcheva S."/>
            <person name="Morgado L.N."/>
            <person name="Niskanen T."/>
            <person name="Noordeloos M.E."/>
            <person name="Ohm R.A."/>
            <person name="Ortiz-Santana B."/>
            <person name="Ovrebo C."/>
            <person name="Racz N."/>
            <person name="Riley R."/>
            <person name="Savchenko A."/>
            <person name="Shiryaev A."/>
            <person name="Soop K."/>
            <person name="Spirin V."/>
            <person name="Szebenyi C."/>
            <person name="Tomsovsky M."/>
            <person name="Tulloss R.E."/>
            <person name="Uehling J."/>
            <person name="Grigoriev I.V."/>
            <person name="Vagvolgyi C."/>
            <person name="Papp T."/>
            <person name="Martin F.M."/>
            <person name="Miettinen O."/>
            <person name="Hibbett D.S."/>
            <person name="Nagy L.G."/>
        </authorList>
    </citation>
    <scope>NUCLEOTIDE SEQUENCE [LARGE SCALE GENOMIC DNA]</scope>
    <source>
        <strain evidence="3 4">OMC1185</strain>
    </source>
</reference>
<feature type="signal peptide" evidence="2">
    <location>
        <begin position="1"/>
        <end position="17"/>
    </location>
</feature>
<feature type="chain" id="PRO_5022983212" description="Cell wall protein" evidence="2">
    <location>
        <begin position="18"/>
        <end position="257"/>
    </location>
</feature>
<accession>A0A5C3N972</accession>
<dbReference type="AlphaFoldDB" id="A0A5C3N972"/>
<feature type="region of interest" description="Disordered" evidence="1">
    <location>
        <begin position="219"/>
        <end position="240"/>
    </location>
</feature>
<protein>
    <recommendedName>
        <fullName evidence="5">Cell wall protein</fullName>
    </recommendedName>
</protein>
<gene>
    <name evidence="3" type="ORF">OE88DRAFT_1627851</name>
</gene>